<evidence type="ECO:0000313" key="3">
    <source>
        <dbReference type="Proteomes" id="UP000005392"/>
    </source>
</evidence>
<organism evidence="2 3">
    <name type="scientific">Fusobacterium animalis ATCC 51191</name>
    <dbReference type="NCBI Taxonomy" id="997347"/>
    <lineage>
        <taxon>Bacteria</taxon>
        <taxon>Fusobacteriati</taxon>
        <taxon>Fusobacteriota</taxon>
        <taxon>Fusobacteriia</taxon>
        <taxon>Fusobacteriales</taxon>
        <taxon>Fusobacteriaceae</taxon>
        <taxon>Fusobacterium</taxon>
    </lineage>
</organism>
<evidence type="ECO:0000259" key="1">
    <source>
        <dbReference type="SMART" id="SM01259"/>
    </source>
</evidence>
<evidence type="ECO:0000313" key="2">
    <source>
        <dbReference type="EMBL" id="EGQ77470.1"/>
    </source>
</evidence>
<dbReference type="Pfam" id="PF07578">
    <property type="entry name" value="LAB_N"/>
    <property type="match status" value="1"/>
</dbReference>
<name>F9ERE8_9FUSO</name>
<dbReference type="GO" id="GO:0009245">
    <property type="term" value="P:lipid A biosynthetic process"/>
    <property type="evidence" value="ECO:0007669"/>
    <property type="project" value="InterPro"/>
</dbReference>
<feature type="domain" description="Lipid A biosynthesis N-terminal" evidence="1">
    <location>
        <begin position="1"/>
        <end position="43"/>
    </location>
</feature>
<keyword evidence="3" id="KW-1185">Reference proteome</keyword>
<proteinExistence type="predicted"/>
<dbReference type="SMART" id="SM01259">
    <property type="entry name" value="LAB_N"/>
    <property type="match status" value="1"/>
</dbReference>
<dbReference type="AlphaFoldDB" id="F9ERE8"/>
<gene>
    <name evidence="2" type="ORF">HMPREF9094_2503</name>
</gene>
<reference evidence="2 3" key="1">
    <citation type="submission" date="2011-05" db="EMBL/GenBank/DDBJ databases">
        <authorList>
            <person name="Muzny D."/>
            <person name="Qin X."/>
            <person name="Deng J."/>
            <person name="Jiang H."/>
            <person name="Liu Y."/>
            <person name="Qu J."/>
            <person name="Song X.-Z."/>
            <person name="Zhang L."/>
            <person name="Thornton R."/>
            <person name="Coyle M."/>
            <person name="Francisco L."/>
            <person name="Jackson L."/>
            <person name="Javaid M."/>
            <person name="Korchina V."/>
            <person name="Kovar C."/>
            <person name="Mata R."/>
            <person name="Mathew T."/>
            <person name="Ngo R."/>
            <person name="Nguyen L."/>
            <person name="Nguyen N."/>
            <person name="Okwuonu G."/>
            <person name="Ongeri F."/>
            <person name="Pham C."/>
            <person name="Simmons D."/>
            <person name="Wilczek-Boney K."/>
            <person name="Hale W."/>
            <person name="Jakkamsetti A."/>
            <person name="Pham P."/>
            <person name="Ruth R."/>
            <person name="San Lucas F."/>
            <person name="Warren J."/>
            <person name="Zhang J."/>
            <person name="Zhao Z."/>
            <person name="Zhou C."/>
            <person name="Zhu D."/>
            <person name="Lee S."/>
            <person name="Bess C."/>
            <person name="Blankenburg K."/>
            <person name="Forbes L."/>
            <person name="Fu Q."/>
            <person name="Gubbala S."/>
            <person name="Hirani K."/>
            <person name="Jayaseelan J.C."/>
            <person name="Lara F."/>
            <person name="Munidasa M."/>
            <person name="Palculict T."/>
            <person name="Patil S."/>
            <person name="Pu L.-L."/>
            <person name="Saada N."/>
            <person name="Tang L."/>
            <person name="Weissenberger G."/>
            <person name="Zhu Y."/>
            <person name="Hemphill L."/>
            <person name="Shang Y."/>
            <person name="Youmans B."/>
            <person name="Ayvaz T."/>
            <person name="Ross M."/>
            <person name="Santibanez J."/>
            <person name="Aqrawi P."/>
            <person name="Gross S."/>
            <person name="Joshi V."/>
            <person name="Fowler G."/>
            <person name="Nazareth L."/>
            <person name="Reid J."/>
            <person name="Worley K."/>
            <person name="Petrosino J."/>
            <person name="Highlander S."/>
            <person name="Gibbs R."/>
        </authorList>
    </citation>
    <scope>NUCLEOTIDE SEQUENCE [LARGE SCALE GENOMIC DNA]</scope>
    <source>
        <strain evidence="2 3">ATCC 51191</strain>
    </source>
</reference>
<dbReference type="EMBL" id="AFQD01000559">
    <property type="protein sequence ID" value="EGQ77470.1"/>
    <property type="molecule type" value="Genomic_DNA"/>
</dbReference>
<dbReference type="GO" id="GO:0016020">
    <property type="term" value="C:membrane"/>
    <property type="evidence" value="ECO:0007669"/>
    <property type="project" value="GOC"/>
</dbReference>
<dbReference type="InterPro" id="IPR011499">
    <property type="entry name" value="Lipid_A_biosynth_N"/>
</dbReference>
<sequence length="49" mass="5890">MSFWIFSVLGSSLLLIYAIYRKDPVFILGQAPNLLIYFRNIWFIKRNNH</sequence>
<comment type="caution">
    <text evidence="2">The sequence shown here is derived from an EMBL/GenBank/DDBJ whole genome shotgun (WGS) entry which is preliminary data.</text>
</comment>
<accession>F9ERE8</accession>
<dbReference type="Gene3D" id="1.20.1280.290">
    <property type="match status" value="1"/>
</dbReference>
<dbReference type="GO" id="GO:0008915">
    <property type="term" value="F:lipid-A-disaccharide synthase activity"/>
    <property type="evidence" value="ECO:0007669"/>
    <property type="project" value="InterPro"/>
</dbReference>
<protein>
    <submittedName>
        <fullName evidence="2">Lipid A biosynthesis protein</fullName>
    </submittedName>
</protein>
<dbReference type="HOGENOM" id="CLU_3136013_0_0_0"/>
<dbReference type="PATRIC" id="fig|997347.4.peg.2242"/>
<dbReference type="Proteomes" id="UP000005392">
    <property type="component" value="Unassembled WGS sequence"/>
</dbReference>